<evidence type="ECO:0000313" key="3">
    <source>
        <dbReference type="Proteomes" id="UP000282957"/>
    </source>
</evidence>
<feature type="region of interest" description="Disordered" evidence="1">
    <location>
        <begin position="161"/>
        <end position="223"/>
    </location>
</feature>
<dbReference type="OrthoDB" id="7211084at2"/>
<accession>A0A437M101</accession>
<organism evidence="2 3">
    <name type="scientific">Rhodovarius crocodyli</name>
    <dbReference type="NCBI Taxonomy" id="1979269"/>
    <lineage>
        <taxon>Bacteria</taxon>
        <taxon>Pseudomonadati</taxon>
        <taxon>Pseudomonadota</taxon>
        <taxon>Alphaproteobacteria</taxon>
        <taxon>Acetobacterales</taxon>
        <taxon>Roseomonadaceae</taxon>
        <taxon>Rhodovarius</taxon>
    </lineage>
</organism>
<dbReference type="AlphaFoldDB" id="A0A437M101"/>
<comment type="caution">
    <text evidence="2">The sequence shown here is derived from an EMBL/GenBank/DDBJ whole genome shotgun (WGS) entry which is preliminary data.</text>
</comment>
<keyword evidence="3" id="KW-1185">Reference proteome</keyword>
<feature type="compositionally biased region" description="Basic and acidic residues" evidence="1">
    <location>
        <begin position="299"/>
        <end position="313"/>
    </location>
</feature>
<name>A0A437M101_9PROT</name>
<feature type="region of interest" description="Disordered" evidence="1">
    <location>
        <begin position="272"/>
        <end position="333"/>
    </location>
</feature>
<feature type="compositionally biased region" description="Basic and acidic residues" evidence="1">
    <location>
        <begin position="165"/>
        <end position="177"/>
    </location>
</feature>
<dbReference type="Proteomes" id="UP000282957">
    <property type="component" value="Unassembled WGS sequence"/>
</dbReference>
<evidence type="ECO:0008006" key="4">
    <source>
        <dbReference type="Google" id="ProtNLM"/>
    </source>
</evidence>
<reference evidence="2 3" key="1">
    <citation type="submission" date="2019-01" db="EMBL/GenBank/DDBJ databases">
        <authorList>
            <person name="Chen W.-M."/>
        </authorList>
    </citation>
    <scope>NUCLEOTIDE SEQUENCE [LARGE SCALE GENOMIC DNA]</scope>
    <source>
        <strain evidence="2 3">CCP-6</strain>
    </source>
</reference>
<gene>
    <name evidence="2" type="ORF">EOD42_22305</name>
</gene>
<evidence type="ECO:0000313" key="2">
    <source>
        <dbReference type="EMBL" id="RVT91390.1"/>
    </source>
</evidence>
<protein>
    <recommendedName>
        <fullName evidence="4">DUF1376 domain-containing protein</fullName>
    </recommendedName>
</protein>
<dbReference type="EMBL" id="SACL01000011">
    <property type="protein sequence ID" value="RVT91390.1"/>
    <property type="molecule type" value="Genomic_DNA"/>
</dbReference>
<evidence type="ECO:0000256" key="1">
    <source>
        <dbReference type="SAM" id="MobiDB-lite"/>
    </source>
</evidence>
<sequence length="333" mass="35877">MKAMPWLRVYTEMPGDMKLRRVAKLARAPMASVLSVWVCMLCHAGGHAGDSRGTLAGWDDGTIATGLDLEDEQVTAIHDAMQGLLLAGEVLIGWERRQGELQPADGKPASTSAERMRRMRERKAENARGDGVTNVTPEVTHVTPAVTVVTTPGAAVTPVTDVTPLEERREEEKKKGCSDPGEGVQGDVTQRAERTPPPQPNLPTLSAPKPKEKPPHFLPADWSPRLDDLTLAATKGLDGQAEATSFRDYWMSEGGARAKKRDWDAAFRVWLGRSSRPSAGGMGVQPPRGPRPPTPSAQERADSRHAEAVDELGRYLSGDPLDAGYGASVVIDG</sequence>
<proteinExistence type="predicted"/>
<dbReference type="RefSeq" id="WP_127789807.1">
    <property type="nucleotide sequence ID" value="NZ_SACL01000011.1"/>
</dbReference>